<accession>A0A6P5EKZ0</accession>
<dbReference type="Proteomes" id="UP000515123">
    <property type="component" value="Unplaced"/>
</dbReference>
<keyword evidence="2" id="KW-1185">Reference proteome</keyword>
<evidence type="ECO:0000313" key="3">
    <source>
        <dbReference type="RefSeq" id="XP_020082045.1"/>
    </source>
</evidence>
<dbReference type="PANTHER" id="PTHR33264:SF69">
    <property type="entry name" value="WRKY DOMAIN-CONTAINING PROTEIN"/>
    <property type="match status" value="1"/>
</dbReference>
<proteinExistence type="predicted"/>
<sequence>MRARAESIMGGDQGKTATAQRKLLLRGPTALAQRQPDAASASKPLGRRRIAEMAGETAAECAAIWCCCPCGLLNLVVLALVKLPAGLVIRALRRQRRVMRKHSRGGAAALRLLGGPKGKGKGRGRGSTGEGEGKVEGSIGDDEVAVGDLRIHASAGSLLLAYASDALPAKSLSPEEVSQLEKEMWAQFYSAGFWRSLSQREY</sequence>
<protein>
    <submittedName>
        <fullName evidence="3">Uncharacterized protein LOC109705706</fullName>
    </submittedName>
</protein>
<dbReference type="PANTHER" id="PTHR33264">
    <property type="entry name" value="EXPRESSED PROTEIN"/>
    <property type="match status" value="1"/>
</dbReference>
<evidence type="ECO:0000256" key="1">
    <source>
        <dbReference type="SAM" id="MobiDB-lite"/>
    </source>
</evidence>
<feature type="region of interest" description="Disordered" evidence="1">
    <location>
        <begin position="110"/>
        <end position="139"/>
    </location>
</feature>
<dbReference type="OrthoDB" id="695262at2759"/>
<reference evidence="2" key="1">
    <citation type="journal article" date="2015" name="Nat. Genet.">
        <title>The pineapple genome and the evolution of CAM photosynthesis.</title>
        <authorList>
            <person name="Ming R."/>
            <person name="VanBuren R."/>
            <person name="Wai C.M."/>
            <person name="Tang H."/>
            <person name="Schatz M.C."/>
            <person name="Bowers J.E."/>
            <person name="Lyons E."/>
            <person name="Wang M.L."/>
            <person name="Chen J."/>
            <person name="Biggers E."/>
            <person name="Zhang J."/>
            <person name="Huang L."/>
            <person name="Zhang L."/>
            <person name="Miao W."/>
            <person name="Zhang J."/>
            <person name="Ye Z."/>
            <person name="Miao C."/>
            <person name="Lin Z."/>
            <person name="Wang H."/>
            <person name="Zhou H."/>
            <person name="Yim W.C."/>
            <person name="Priest H.D."/>
            <person name="Zheng C."/>
            <person name="Woodhouse M."/>
            <person name="Edger P.P."/>
            <person name="Guyot R."/>
            <person name="Guo H.B."/>
            <person name="Guo H."/>
            <person name="Zheng G."/>
            <person name="Singh R."/>
            <person name="Sharma A."/>
            <person name="Min X."/>
            <person name="Zheng Y."/>
            <person name="Lee H."/>
            <person name="Gurtowski J."/>
            <person name="Sedlazeck F.J."/>
            <person name="Harkess A."/>
            <person name="McKain M.R."/>
            <person name="Liao Z."/>
            <person name="Fang J."/>
            <person name="Liu J."/>
            <person name="Zhang X."/>
            <person name="Zhang Q."/>
            <person name="Hu W."/>
            <person name="Qin Y."/>
            <person name="Wang K."/>
            <person name="Chen L.Y."/>
            <person name="Shirley N."/>
            <person name="Lin Y.R."/>
            <person name="Liu L.Y."/>
            <person name="Hernandez A.G."/>
            <person name="Wright C.L."/>
            <person name="Bulone V."/>
            <person name="Tuskan G.A."/>
            <person name="Heath K."/>
            <person name="Zee F."/>
            <person name="Moore P.H."/>
            <person name="Sunkar R."/>
            <person name="Leebens-Mack J.H."/>
            <person name="Mockler T."/>
            <person name="Bennetzen J.L."/>
            <person name="Freeling M."/>
            <person name="Sankoff D."/>
            <person name="Paterson A.H."/>
            <person name="Zhu X."/>
            <person name="Yang X."/>
            <person name="Smith J.A."/>
            <person name="Cushman J.C."/>
            <person name="Paull R.E."/>
            <person name="Yu Q."/>
        </authorList>
    </citation>
    <scope>NUCLEOTIDE SEQUENCE [LARGE SCALE GENOMIC DNA]</scope>
    <source>
        <strain evidence="2">cv. F153</strain>
    </source>
</reference>
<dbReference type="AlphaFoldDB" id="A0A6P5EKZ0"/>
<dbReference type="RefSeq" id="XP_020082045.1">
    <property type="nucleotide sequence ID" value="XM_020226456.1"/>
</dbReference>
<dbReference type="GeneID" id="109705706"/>
<name>A0A6P5EKZ0_ANACO</name>
<evidence type="ECO:0000313" key="2">
    <source>
        <dbReference type="Proteomes" id="UP000515123"/>
    </source>
</evidence>
<gene>
    <name evidence="3" type="primary">LOC109705706</name>
</gene>
<reference evidence="3" key="2">
    <citation type="submission" date="2025-08" db="UniProtKB">
        <authorList>
            <consortium name="RefSeq"/>
        </authorList>
    </citation>
    <scope>IDENTIFICATION</scope>
    <source>
        <tissue evidence="3">Leaf</tissue>
    </source>
</reference>
<organism evidence="2 3">
    <name type="scientific">Ananas comosus</name>
    <name type="common">Pineapple</name>
    <name type="synonym">Ananas ananas</name>
    <dbReference type="NCBI Taxonomy" id="4615"/>
    <lineage>
        <taxon>Eukaryota</taxon>
        <taxon>Viridiplantae</taxon>
        <taxon>Streptophyta</taxon>
        <taxon>Embryophyta</taxon>
        <taxon>Tracheophyta</taxon>
        <taxon>Spermatophyta</taxon>
        <taxon>Magnoliopsida</taxon>
        <taxon>Liliopsida</taxon>
        <taxon>Poales</taxon>
        <taxon>Bromeliaceae</taxon>
        <taxon>Bromelioideae</taxon>
        <taxon>Ananas</taxon>
    </lineage>
</organism>